<comment type="caution">
    <text evidence="3">The sequence shown here is derived from an EMBL/GenBank/DDBJ whole genome shotgun (WGS) entry which is preliminary data.</text>
</comment>
<dbReference type="GO" id="GO:0003677">
    <property type="term" value="F:DNA binding"/>
    <property type="evidence" value="ECO:0007669"/>
    <property type="project" value="UniProtKB-KW"/>
</dbReference>
<dbReference type="InterPro" id="IPR001387">
    <property type="entry name" value="Cro/C1-type_HTH"/>
</dbReference>
<keyword evidence="1 3" id="KW-0238">DNA-binding</keyword>
<dbReference type="Gene3D" id="1.10.260.40">
    <property type="entry name" value="lambda repressor-like DNA-binding domains"/>
    <property type="match status" value="1"/>
</dbReference>
<dbReference type="InterPro" id="IPR011051">
    <property type="entry name" value="RmlC_Cupin_sf"/>
</dbReference>
<name>A0ABQ5U4D8_9PROT</name>
<dbReference type="Pfam" id="PF01381">
    <property type="entry name" value="HTH_3"/>
    <property type="match status" value="1"/>
</dbReference>
<dbReference type="CDD" id="cd02209">
    <property type="entry name" value="cupin_XRE_C"/>
    <property type="match status" value="1"/>
</dbReference>
<dbReference type="InterPro" id="IPR010982">
    <property type="entry name" value="Lambda_DNA-bd_dom_sf"/>
</dbReference>
<dbReference type="InterPro" id="IPR014710">
    <property type="entry name" value="RmlC-like_jellyroll"/>
</dbReference>
<reference evidence="3" key="2">
    <citation type="submission" date="2023-01" db="EMBL/GenBank/DDBJ databases">
        <title>Draft genome sequence of Sneathiella chinensis strain NBRC 103408.</title>
        <authorList>
            <person name="Sun Q."/>
            <person name="Mori K."/>
        </authorList>
    </citation>
    <scope>NUCLEOTIDE SEQUENCE</scope>
    <source>
        <strain evidence="3">NBRC 103408</strain>
    </source>
</reference>
<dbReference type="Proteomes" id="UP001161409">
    <property type="component" value="Unassembled WGS sequence"/>
</dbReference>
<dbReference type="CDD" id="cd00093">
    <property type="entry name" value="HTH_XRE"/>
    <property type="match status" value="1"/>
</dbReference>
<dbReference type="Gene3D" id="2.60.120.10">
    <property type="entry name" value="Jelly Rolls"/>
    <property type="match status" value="1"/>
</dbReference>
<dbReference type="EMBL" id="BSNF01000006">
    <property type="protein sequence ID" value="GLQ06713.1"/>
    <property type="molecule type" value="Genomic_DNA"/>
</dbReference>
<dbReference type="RefSeq" id="WP_169560854.1">
    <property type="nucleotide sequence ID" value="NZ_BSNF01000006.1"/>
</dbReference>
<evidence type="ECO:0000313" key="3">
    <source>
        <dbReference type="EMBL" id="GLQ06713.1"/>
    </source>
</evidence>
<dbReference type="PANTHER" id="PTHR46797">
    <property type="entry name" value="HTH-TYPE TRANSCRIPTIONAL REGULATOR"/>
    <property type="match status" value="1"/>
</dbReference>
<dbReference type="InterPro" id="IPR013096">
    <property type="entry name" value="Cupin_2"/>
</dbReference>
<organism evidence="3 4">
    <name type="scientific">Sneathiella chinensis</name>
    <dbReference type="NCBI Taxonomy" id="349750"/>
    <lineage>
        <taxon>Bacteria</taxon>
        <taxon>Pseudomonadati</taxon>
        <taxon>Pseudomonadota</taxon>
        <taxon>Alphaproteobacteria</taxon>
        <taxon>Sneathiellales</taxon>
        <taxon>Sneathiellaceae</taxon>
        <taxon>Sneathiella</taxon>
    </lineage>
</organism>
<protein>
    <submittedName>
        <fullName evidence="3">DNA-binding protein</fullName>
    </submittedName>
</protein>
<dbReference type="SMART" id="SM00530">
    <property type="entry name" value="HTH_XRE"/>
    <property type="match status" value="1"/>
</dbReference>
<evidence type="ECO:0000256" key="1">
    <source>
        <dbReference type="ARBA" id="ARBA00023125"/>
    </source>
</evidence>
<dbReference type="Pfam" id="PF07883">
    <property type="entry name" value="Cupin_2"/>
    <property type="match status" value="1"/>
</dbReference>
<accession>A0ABQ5U4D8</accession>
<dbReference type="SUPFAM" id="SSF51182">
    <property type="entry name" value="RmlC-like cupins"/>
    <property type="match status" value="1"/>
</dbReference>
<sequence length="189" mass="20622">MTQNALTPPSVGKTINRLRKEKQLTLDQLASLCGVSKSMLSQIERNETNPTLAIVWRLAEALGQTIDDLIRGEEAEHSLIIEGGSSIPVLHDPDGHYTLTVLGPAELVNNTEWYQLNIEPGGRVNSQPHAPRTMEHLTVLDGELYVLSGDESGIVKKGETARYAADRPHSIENRSGENARALLVVILGT</sequence>
<dbReference type="PROSITE" id="PS50943">
    <property type="entry name" value="HTH_CROC1"/>
    <property type="match status" value="1"/>
</dbReference>
<keyword evidence="4" id="KW-1185">Reference proteome</keyword>
<dbReference type="PANTHER" id="PTHR46797:SF1">
    <property type="entry name" value="METHYLPHOSPHONATE SYNTHASE"/>
    <property type="match status" value="1"/>
</dbReference>
<reference evidence="3" key="1">
    <citation type="journal article" date="2014" name="Int. J. Syst. Evol. Microbiol.">
        <title>Complete genome of a new Firmicutes species belonging to the dominant human colonic microbiota ('Ruminococcus bicirculans') reveals two chromosomes and a selective capacity to utilize plant glucans.</title>
        <authorList>
            <consortium name="NISC Comparative Sequencing Program"/>
            <person name="Wegmann U."/>
            <person name="Louis P."/>
            <person name="Goesmann A."/>
            <person name="Henrissat B."/>
            <person name="Duncan S.H."/>
            <person name="Flint H.J."/>
        </authorList>
    </citation>
    <scope>NUCLEOTIDE SEQUENCE</scope>
    <source>
        <strain evidence="3">NBRC 103408</strain>
    </source>
</reference>
<proteinExistence type="predicted"/>
<gene>
    <name evidence="3" type="ORF">GCM10007924_19340</name>
</gene>
<dbReference type="SUPFAM" id="SSF47413">
    <property type="entry name" value="lambda repressor-like DNA-binding domains"/>
    <property type="match status" value="1"/>
</dbReference>
<evidence type="ECO:0000313" key="4">
    <source>
        <dbReference type="Proteomes" id="UP001161409"/>
    </source>
</evidence>
<feature type="domain" description="HTH cro/C1-type" evidence="2">
    <location>
        <begin position="15"/>
        <end position="69"/>
    </location>
</feature>
<dbReference type="InterPro" id="IPR050807">
    <property type="entry name" value="TransReg_Diox_bact_type"/>
</dbReference>
<evidence type="ECO:0000259" key="2">
    <source>
        <dbReference type="PROSITE" id="PS50943"/>
    </source>
</evidence>